<protein>
    <submittedName>
        <fullName evidence="20">G-protein coupled receptor 158</fullName>
    </submittedName>
</protein>
<keyword evidence="9 18" id="KW-0472">Membrane</keyword>
<dbReference type="EMBL" id="MTYJ01000028">
    <property type="protein sequence ID" value="OQV20747.1"/>
    <property type="molecule type" value="Genomic_DNA"/>
</dbReference>
<feature type="region of interest" description="Disordered" evidence="17">
    <location>
        <begin position="714"/>
        <end position="783"/>
    </location>
</feature>
<dbReference type="CDD" id="cd15293">
    <property type="entry name" value="7tmC_GPR158-like"/>
    <property type="match status" value="1"/>
</dbReference>
<keyword evidence="4 18" id="KW-0812">Transmembrane</keyword>
<dbReference type="PANTHER" id="PTHR32546">
    <property type="entry name" value="G-PROTEIN COUPLED RECEPTOR 158-RELATED"/>
    <property type="match status" value="1"/>
</dbReference>
<evidence type="ECO:0000256" key="9">
    <source>
        <dbReference type="ARBA" id="ARBA00023136"/>
    </source>
</evidence>
<proteinExistence type="inferred from homology"/>
<dbReference type="Proteomes" id="UP000192578">
    <property type="component" value="Unassembled WGS sequence"/>
</dbReference>
<keyword evidence="3" id="KW-1003">Cell membrane</keyword>
<feature type="transmembrane region" description="Helical" evidence="18">
    <location>
        <begin position="588"/>
        <end position="609"/>
    </location>
</feature>
<evidence type="ECO:0000256" key="8">
    <source>
        <dbReference type="ARBA" id="ARBA00023040"/>
    </source>
</evidence>
<keyword evidence="5" id="KW-0732">Signal</keyword>
<keyword evidence="6 18" id="KW-1133">Transmembrane helix</keyword>
<evidence type="ECO:0000256" key="3">
    <source>
        <dbReference type="ARBA" id="ARBA00022475"/>
    </source>
</evidence>
<dbReference type="OrthoDB" id="5823771at2759"/>
<dbReference type="InterPro" id="IPR054714">
    <property type="entry name" value="GPR158_179_extracellular"/>
</dbReference>
<comment type="similarity">
    <text evidence="2">Belongs to the G-protein coupled receptor 3 family.</text>
</comment>
<evidence type="ECO:0000256" key="16">
    <source>
        <dbReference type="ARBA" id="ARBA00034104"/>
    </source>
</evidence>
<keyword evidence="7" id="KW-0770">Synapse</keyword>
<name>A0A1W0WZV4_HYPEX</name>
<keyword evidence="21" id="KW-1185">Reference proteome</keyword>
<evidence type="ECO:0000259" key="19">
    <source>
        <dbReference type="PROSITE" id="PS50259"/>
    </source>
</evidence>
<feature type="domain" description="G-protein coupled receptors family 3 profile" evidence="19">
    <location>
        <begin position="402"/>
        <end position="647"/>
    </location>
</feature>
<keyword evidence="11 20" id="KW-0675">Receptor</keyword>
<keyword evidence="12" id="KW-0325">Glycoprotein</keyword>
<evidence type="ECO:0000256" key="5">
    <source>
        <dbReference type="ARBA" id="ARBA00022729"/>
    </source>
</evidence>
<feature type="transmembrane region" description="Helical" evidence="18">
    <location>
        <begin position="395"/>
        <end position="416"/>
    </location>
</feature>
<comment type="caution">
    <text evidence="20">The sequence shown here is derived from an EMBL/GenBank/DDBJ whole genome shotgun (WGS) entry which is preliminary data.</text>
</comment>
<evidence type="ECO:0000256" key="13">
    <source>
        <dbReference type="ARBA" id="ARBA00023224"/>
    </source>
</evidence>
<organism evidence="20 21">
    <name type="scientific">Hypsibius exemplaris</name>
    <name type="common">Freshwater tardigrade</name>
    <dbReference type="NCBI Taxonomy" id="2072580"/>
    <lineage>
        <taxon>Eukaryota</taxon>
        <taxon>Metazoa</taxon>
        <taxon>Ecdysozoa</taxon>
        <taxon>Tardigrada</taxon>
        <taxon>Eutardigrada</taxon>
        <taxon>Parachela</taxon>
        <taxon>Hypsibioidea</taxon>
        <taxon>Hypsibiidae</taxon>
        <taxon>Hypsibius</taxon>
    </lineage>
</organism>
<evidence type="ECO:0000256" key="1">
    <source>
        <dbReference type="ARBA" id="ARBA00004487"/>
    </source>
</evidence>
<feature type="transmembrane region" description="Helical" evidence="18">
    <location>
        <begin position="629"/>
        <end position="647"/>
    </location>
</feature>
<feature type="transmembrane region" description="Helical" evidence="18">
    <location>
        <begin position="553"/>
        <end position="576"/>
    </location>
</feature>
<evidence type="ECO:0000256" key="10">
    <source>
        <dbReference type="ARBA" id="ARBA00023157"/>
    </source>
</evidence>
<feature type="transmembrane region" description="Helical" evidence="18">
    <location>
        <begin position="428"/>
        <end position="448"/>
    </location>
</feature>
<evidence type="ECO:0000256" key="11">
    <source>
        <dbReference type="ARBA" id="ARBA00023170"/>
    </source>
</evidence>
<evidence type="ECO:0000256" key="2">
    <source>
        <dbReference type="ARBA" id="ARBA00007242"/>
    </source>
</evidence>
<keyword evidence="15" id="KW-0966">Cell projection</keyword>
<comment type="subcellular location">
    <subcellularLocation>
        <location evidence="1">Cell projection</location>
        <location evidence="1">Neuron projection</location>
    </subcellularLocation>
    <subcellularLocation>
        <location evidence="16">Postsynaptic cell membrane</location>
        <topology evidence="16">Multi-pass membrane protein</topology>
    </subcellularLocation>
</comment>
<gene>
    <name evidence="20" type="ORF">BV898_05325</name>
</gene>
<dbReference type="GO" id="GO:0004930">
    <property type="term" value="F:G protein-coupled receptor activity"/>
    <property type="evidence" value="ECO:0007669"/>
    <property type="project" value="UniProtKB-KW"/>
</dbReference>
<dbReference type="PROSITE" id="PS50259">
    <property type="entry name" value="G_PROTEIN_RECEP_F3_4"/>
    <property type="match status" value="1"/>
</dbReference>
<dbReference type="Gene3D" id="3.30.450.20">
    <property type="entry name" value="PAS domain"/>
    <property type="match status" value="1"/>
</dbReference>
<dbReference type="InterPro" id="IPR043458">
    <property type="entry name" value="GPR158/179"/>
</dbReference>
<feature type="transmembrane region" description="Helical" evidence="18">
    <location>
        <begin position="499"/>
        <end position="517"/>
    </location>
</feature>
<evidence type="ECO:0000256" key="6">
    <source>
        <dbReference type="ARBA" id="ARBA00022989"/>
    </source>
</evidence>
<dbReference type="PANTHER" id="PTHR32546:SF26">
    <property type="entry name" value="SMOG, ISOFORM D"/>
    <property type="match status" value="1"/>
</dbReference>
<dbReference type="GO" id="GO:0045211">
    <property type="term" value="C:postsynaptic membrane"/>
    <property type="evidence" value="ECO:0007669"/>
    <property type="project" value="UniProtKB-SubCell"/>
</dbReference>
<keyword evidence="10" id="KW-1015">Disulfide bond</keyword>
<dbReference type="CDD" id="cd00054">
    <property type="entry name" value="EGF_CA"/>
    <property type="match status" value="1"/>
</dbReference>
<evidence type="ECO:0000256" key="17">
    <source>
        <dbReference type="SAM" id="MobiDB-lite"/>
    </source>
</evidence>
<evidence type="ECO:0000256" key="14">
    <source>
        <dbReference type="ARBA" id="ARBA00023257"/>
    </source>
</evidence>
<feature type="compositionally biased region" description="Polar residues" evidence="17">
    <location>
        <begin position="768"/>
        <end position="778"/>
    </location>
</feature>
<evidence type="ECO:0000256" key="12">
    <source>
        <dbReference type="ARBA" id="ARBA00023180"/>
    </source>
</evidence>
<evidence type="ECO:0000256" key="4">
    <source>
        <dbReference type="ARBA" id="ARBA00022692"/>
    </source>
</evidence>
<feature type="transmembrane region" description="Helical" evidence="18">
    <location>
        <begin position="460"/>
        <end position="478"/>
    </location>
</feature>
<dbReference type="Pfam" id="PF22572">
    <property type="entry name" value="GPR158_179_EC"/>
    <property type="match status" value="1"/>
</dbReference>
<sequence>MATVEHDVSTKKTPHQACPHSLLTKYNLTLPAGFLTRKFRRETAATRHLARLLNGFLTTHRQNNNKNNNKNGNNFINNNDDNAGLLEALDPVARSAAALLLETERRLAGTHLCWFTDELTRRKDDDEEKRNLDRLLPPQGSGMSTSGCRYFFFTSARKSAAISGSSGGVMKVGQDGVQQSGSPLRQQQPPGMGTQIALQSIQDSRKTTLPLLREVWRDLMTVATNGSLPLEEDESANAAWTAPYYDCNRTWMVTYVVGLNAREDSQVQPGERGVRGVFAVDIPLEQHVDVNQCADDDLFAFTNKCKHRTTTCFNISGGGFRKGSYNCVCRPGFYLKGGVNHFAGTEVEEAYSQKDVSDEYDTQFDCLQCSVECATCTDGAPCVVTYDIVARGLPLGALAFCITCTVFVGGAVYRYRKRKVIASATWPLLEKMVLGAIMIYCSVIIRYFHPSFHLCLAEPWFRELGFVFFYCGVILKLYKVVTEFRTRKAHCVYVRDKDLVKYHVGIILITLGFMAAWTSVTMDLHRIGTTVELLMTRVHNDTNMKYRICRMPWWDFVAEGLEMLILFWGIYLSYLARNSKTLYMERKLLTAAICVELIVSGCLYVIRHIIWYDVHPDVIYLLYFSRSQLTITVNMCIIFGGKMWYIFRPQDDPFRKNQQHGQTGRSAEMEKLNDGIFAGDLELNQIPLADMDHGEIRMELRRLYSQMQVLKTKAMRKDNPHISKKKGGRKMHAPHRRWADAQAEKACKKMRRHPKYDEETTAAKSPEESSASQENNPTVYEDEAPYTSPLHAAFAGVAQNSAISRKAAGLNLAMNYGHVTNL</sequence>
<dbReference type="InterPro" id="IPR017978">
    <property type="entry name" value="GPCR_3_C"/>
</dbReference>
<dbReference type="AlphaFoldDB" id="A0A1W0WZV4"/>
<dbReference type="Gene3D" id="2.10.25.10">
    <property type="entry name" value="Laminin"/>
    <property type="match status" value="1"/>
</dbReference>
<feature type="compositionally biased region" description="Basic residues" evidence="17">
    <location>
        <begin position="722"/>
        <end position="736"/>
    </location>
</feature>
<dbReference type="GO" id="GO:0043005">
    <property type="term" value="C:neuron projection"/>
    <property type="evidence" value="ECO:0007669"/>
    <property type="project" value="UniProtKB-SubCell"/>
</dbReference>
<evidence type="ECO:0000256" key="7">
    <source>
        <dbReference type="ARBA" id="ARBA00023018"/>
    </source>
</evidence>
<keyword evidence="14" id="KW-0628">Postsynaptic cell membrane</keyword>
<evidence type="ECO:0000256" key="15">
    <source>
        <dbReference type="ARBA" id="ARBA00023273"/>
    </source>
</evidence>
<accession>A0A1W0WZV4</accession>
<keyword evidence="8" id="KW-0297">G-protein coupled receptor</keyword>
<evidence type="ECO:0000313" key="21">
    <source>
        <dbReference type="Proteomes" id="UP000192578"/>
    </source>
</evidence>
<reference evidence="21" key="1">
    <citation type="submission" date="2017-01" db="EMBL/GenBank/DDBJ databases">
        <title>Comparative genomics of anhydrobiosis in the tardigrade Hypsibius dujardini.</title>
        <authorList>
            <person name="Yoshida Y."/>
            <person name="Koutsovoulos G."/>
            <person name="Laetsch D."/>
            <person name="Stevens L."/>
            <person name="Kumar S."/>
            <person name="Horikawa D."/>
            <person name="Ishino K."/>
            <person name="Komine S."/>
            <person name="Tomita M."/>
            <person name="Blaxter M."/>
            <person name="Arakawa K."/>
        </authorList>
    </citation>
    <scope>NUCLEOTIDE SEQUENCE [LARGE SCALE GENOMIC DNA]</scope>
    <source>
        <strain evidence="21">Z151</strain>
    </source>
</reference>
<evidence type="ECO:0000313" key="20">
    <source>
        <dbReference type="EMBL" id="OQV20747.1"/>
    </source>
</evidence>
<dbReference type="Pfam" id="PF00003">
    <property type="entry name" value="7tm_3"/>
    <property type="match status" value="1"/>
</dbReference>
<evidence type="ECO:0000256" key="18">
    <source>
        <dbReference type="SAM" id="Phobius"/>
    </source>
</evidence>
<feature type="compositionally biased region" description="Basic and acidic residues" evidence="17">
    <location>
        <begin position="737"/>
        <end position="747"/>
    </location>
</feature>
<keyword evidence="13" id="KW-0807">Transducer</keyword>